<dbReference type="EMBL" id="JBHULU010000015">
    <property type="protein sequence ID" value="MFD2514454.1"/>
    <property type="molecule type" value="Genomic_DNA"/>
</dbReference>
<dbReference type="InterPro" id="IPR013783">
    <property type="entry name" value="Ig-like_fold"/>
</dbReference>
<dbReference type="InterPro" id="IPR035986">
    <property type="entry name" value="PKD_dom_sf"/>
</dbReference>
<dbReference type="Gene3D" id="2.60.40.10">
    <property type="entry name" value="Immunoglobulins"/>
    <property type="match status" value="1"/>
</dbReference>
<evidence type="ECO:0000313" key="4">
    <source>
        <dbReference type="EMBL" id="MFD2514454.1"/>
    </source>
</evidence>
<comment type="caution">
    <text evidence="4">The sequence shown here is derived from an EMBL/GenBank/DDBJ whole genome shotgun (WGS) entry which is preliminary data.</text>
</comment>
<name>A0ABW5ILB1_9BACT</name>
<dbReference type="PANTHER" id="PTHR46182:SF2">
    <property type="entry name" value="FI19480P1"/>
    <property type="match status" value="1"/>
</dbReference>
<accession>A0ABW5ILB1</accession>
<dbReference type="PANTHER" id="PTHR46182">
    <property type="entry name" value="FI19480P1"/>
    <property type="match status" value="1"/>
</dbReference>
<keyword evidence="5" id="KW-1185">Reference proteome</keyword>
<dbReference type="InterPro" id="IPR029865">
    <property type="entry name" value="KIAA0319-like"/>
</dbReference>
<evidence type="ECO:0000313" key="5">
    <source>
        <dbReference type="Proteomes" id="UP001597544"/>
    </source>
</evidence>
<evidence type="ECO:0000256" key="1">
    <source>
        <dbReference type="SAM" id="MobiDB-lite"/>
    </source>
</evidence>
<protein>
    <recommendedName>
        <fullName evidence="3">PKD/Chitinase domain-containing protein</fullName>
    </recommendedName>
</protein>
<dbReference type="PROSITE" id="PS51257">
    <property type="entry name" value="PROKAR_LIPOPROTEIN"/>
    <property type="match status" value="1"/>
</dbReference>
<gene>
    <name evidence="4" type="ORF">ACFSRY_11295</name>
</gene>
<feature type="chain" id="PRO_5046912738" description="PKD/Chitinase domain-containing protein" evidence="2">
    <location>
        <begin position="24"/>
        <end position="261"/>
    </location>
</feature>
<organism evidence="4 5">
    <name type="scientific">Pontibacter locisalis</name>
    <dbReference type="NCBI Taxonomy" id="1719035"/>
    <lineage>
        <taxon>Bacteria</taxon>
        <taxon>Pseudomonadati</taxon>
        <taxon>Bacteroidota</taxon>
        <taxon>Cytophagia</taxon>
        <taxon>Cytophagales</taxon>
        <taxon>Hymenobacteraceae</taxon>
        <taxon>Pontibacter</taxon>
    </lineage>
</organism>
<feature type="signal peptide" evidence="2">
    <location>
        <begin position="1"/>
        <end position="23"/>
    </location>
</feature>
<feature type="region of interest" description="Disordered" evidence="1">
    <location>
        <begin position="29"/>
        <end position="67"/>
    </location>
</feature>
<dbReference type="SMART" id="SM00089">
    <property type="entry name" value="PKD"/>
    <property type="match status" value="1"/>
</dbReference>
<dbReference type="Proteomes" id="UP001597544">
    <property type="component" value="Unassembled WGS sequence"/>
</dbReference>
<dbReference type="SUPFAM" id="SSF49299">
    <property type="entry name" value="PKD domain"/>
    <property type="match status" value="1"/>
</dbReference>
<keyword evidence="2" id="KW-0732">Signal</keyword>
<dbReference type="Pfam" id="PF22352">
    <property type="entry name" value="K319L-like_PKD"/>
    <property type="match status" value="1"/>
</dbReference>
<feature type="domain" description="PKD/Chitinase" evidence="3">
    <location>
        <begin position="66"/>
        <end position="156"/>
    </location>
</feature>
<dbReference type="InterPro" id="IPR022409">
    <property type="entry name" value="PKD/Chitinase_dom"/>
</dbReference>
<dbReference type="RefSeq" id="WP_377507081.1">
    <property type="nucleotide sequence ID" value="NZ_JBHULU010000015.1"/>
</dbReference>
<feature type="compositionally biased region" description="Pro residues" evidence="1">
    <location>
        <begin position="36"/>
        <end position="59"/>
    </location>
</feature>
<sequence length="261" mass="29346">MKKRFHSLTMTVFIFLLILAACSKEDAVSPLQPSQPTVPPPTTPNPPPPSPPSPPPSPPVGHTAPVAQAGNDTTIYVPFSSYTLNGKASTGSIVSYRWKLIKGPSQQEVINYDTSDKPKTFVDRLVKVGVYEFELTVTDYYNLSSVDTVKVTVAEPKCATENKEVIIKDLKWTHPWYTQISISNVFSYLPANSYIKNFYIKRDGSNDWELVVPWDYNLTTNNGQHTWDHVEYFEYGIWVLAIYPGANTTDDTPDVKIEYCN</sequence>
<proteinExistence type="predicted"/>
<reference evidence="5" key="1">
    <citation type="journal article" date="2019" name="Int. J. Syst. Evol. Microbiol.">
        <title>The Global Catalogue of Microorganisms (GCM) 10K type strain sequencing project: providing services to taxonomists for standard genome sequencing and annotation.</title>
        <authorList>
            <consortium name="The Broad Institute Genomics Platform"/>
            <consortium name="The Broad Institute Genome Sequencing Center for Infectious Disease"/>
            <person name="Wu L."/>
            <person name="Ma J."/>
        </authorList>
    </citation>
    <scope>NUCLEOTIDE SEQUENCE [LARGE SCALE GENOMIC DNA]</scope>
    <source>
        <strain evidence="5">KCTC 42498</strain>
    </source>
</reference>
<dbReference type="CDD" id="cd00146">
    <property type="entry name" value="PKD"/>
    <property type="match status" value="1"/>
</dbReference>
<evidence type="ECO:0000259" key="3">
    <source>
        <dbReference type="SMART" id="SM00089"/>
    </source>
</evidence>
<evidence type="ECO:0000256" key="2">
    <source>
        <dbReference type="SAM" id="SignalP"/>
    </source>
</evidence>